<feature type="domain" description="Carbohydrate kinase FGGY C-terminal" evidence="5">
    <location>
        <begin position="257"/>
        <end position="440"/>
    </location>
</feature>
<feature type="domain" description="Carbohydrate kinase FGGY N-terminal" evidence="4">
    <location>
        <begin position="5"/>
        <end position="245"/>
    </location>
</feature>
<sequence length="489" mass="54545">MSKFYIGIDIGTTSIKLTAVDQKMKALADLQYNYHYLTPKENFNEIEPDVWLKIVMKGLKKLFQQFSSGSIAGIGITGQMHTTIFVDQNKQAIRPAILWNDTRTQEMIPKIKKRLQQTSRSAPIAKIVSTGSPLANLLWLKEKEFESYRKIHKVLIAKDYLVLKLTGTYSTDYCDASTSSFFDLYQDQWSQEVMQIFDLPEEIFPVIHYSSKKVGILTEEIQRELGINAGIPVVAGTGDNVASALVSGCFSNHQPLISLGTSGVVAVPNEGHHLKETGKNVVTKIQVSDNSILTQGTVQAGAKVNSWWTENILHTDDFFGEQGKIPSSLIGKNNVLFFPHLNGEKTLYASPQLRGAFVGLSLDTTREAMYLAVLEGLAFGIRRLYEAMKNKEKPTYFSIVGGGAQSNLWIQLFANILQALIKRINTSQEAVHGAALLAIFGVNGSSDIEHSDYQIIQPQTQLISAYDEKYKNYLRLADLIFDYTENLNV</sequence>
<dbReference type="Pfam" id="PF02782">
    <property type="entry name" value="FGGY_C"/>
    <property type="match status" value="1"/>
</dbReference>
<dbReference type="PIRSF" id="PIRSF000538">
    <property type="entry name" value="GlpK"/>
    <property type="match status" value="1"/>
</dbReference>
<dbReference type="InterPro" id="IPR050406">
    <property type="entry name" value="FGGY_Carb_Kinase"/>
</dbReference>
<evidence type="ECO:0000256" key="3">
    <source>
        <dbReference type="ARBA" id="ARBA00022777"/>
    </source>
</evidence>
<keyword evidence="3 6" id="KW-0418">Kinase</keyword>
<dbReference type="Proteomes" id="UP001057280">
    <property type="component" value="Unassembled WGS sequence"/>
</dbReference>
<dbReference type="Pfam" id="PF00370">
    <property type="entry name" value="FGGY_N"/>
    <property type="match status" value="1"/>
</dbReference>
<dbReference type="Gene3D" id="3.30.420.40">
    <property type="match status" value="2"/>
</dbReference>
<dbReference type="InterPro" id="IPR018485">
    <property type="entry name" value="FGGY_C"/>
</dbReference>
<dbReference type="GO" id="GO:0005975">
    <property type="term" value="P:carbohydrate metabolic process"/>
    <property type="evidence" value="ECO:0007669"/>
    <property type="project" value="InterPro"/>
</dbReference>
<evidence type="ECO:0000259" key="4">
    <source>
        <dbReference type="Pfam" id="PF00370"/>
    </source>
</evidence>
<dbReference type="PANTHER" id="PTHR43095">
    <property type="entry name" value="SUGAR KINASE"/>
    <property type="match status" value="1"/>
</dbReference>
<gene>
    <name evidence="6" type="ORF">HXW75_00990</name>
</gene>
<evidence type="ECO:0000256" key="1">
    <source>
        <dbReference type="ARBA" id="ARBA00009156"/>
    </source>
</evidence>
<comment type="similarity">
    <text evidence="1">Belongs to the FGGY kinase family.</text>
</comment>
<name>A0AB35HL81_TETHA</name>
<reference evidence="6" key="1">
    <citation type="submission" date="2020-06" db="EMBL/GenBank/DDBJ databases">
        <authorList>
            <person name="Link T."/>
            <person name="Ehrmann M."/>
        </authorList>
    </citation>
    <scope>NUCLEOTIDE SEQUENCE</scope>
    <source>
        <strain evidence="6">TMW 2.2257</strain>
    </source>
</reference>
<evidence type="ECO:0000259" key="5">
    <source>
        <dbReference type="Pfam" id="PF02782"/>
    </source>
</evidence>
<evidence type="ECO:0000313" key="6">
    <source>
        <dbReference type="EMBL" id="MCO8297054.1"/>
    </source>
</evidence>
<organism evidence="6 7">
    <name type="scientific">Tetragenococcus halophilus</name>
    <name type="common">Pediococcus halophilus</name>
    <dbReference type="NCBI Taxonomy" id="51669"/>
    <lineage>
        <taxon>Bacteria</taxon>
        <taxon>Bacillati</taxon>
        <taxon>Bacillota</taxon>
        <taxon>Bacilli</taxon>
        <taxon>Lactobacillales</taxon>
        <taxon>Enterococcaceae</taxon>
        <taxon>Tetragenococcus</taxon>
    </lineage>
</organism>
<reference evidence="6" key="2">
    <citation type="journal article" date="2021" name="BMC Microbiol.">
        <title>The diversity among the species Tetragenococcus halophilus including new isolates from a lupine seed fermentation.</title>
        <authorList>
            <person name="Link T."/>
            <person name="Vogel R.F."/>
            <person name="Ehrmann M.A."/>
        </authorList>
    </citation>
    <scope>NUCLEOTIDE SEQUENCE</scope>
    <source>
        <strain evidence="6">TMW 2.2257</strain>
    </source>
</reference>
<dbReference type="RefSeq" id="WP_212880510.1">
    <property type="nucleotide sequence ID" value="NZ_BLRO02000034.1"/>
</dbReference>
<evidence type="ECO:0000313" key="7">
    <source>
        <dbReference type="Proteomes" id="UP001057280"/>
    </source>
</evidence>
<dbReference type="InterPro" id="IPR043129">
    <property type="entry name" value="ATPase_NBD"/>
</dbReference>
<comment type="caution">
    <text evidence="6">The sequence shown here is derived from an EMBL/GenBank/DDBJ whole genome shotgun (WGS) entry which is preliminary data.</text>
</comment>
<dbReference type="InterPro" id="IPR000577">
    <property type="entry name" value="Carb_kinase_FGGY"/>
</dbReference>
<dbReference type="EMBL" id="JACACB010000002">
    <property type="protein sequence ID" value="MCO8297054.1"/>
    <property type="molecule type" value="Genomic_DNA"/>
</dbReference>
<dbReference type="AlphaFoldDB" id="A0AB35HL81"/>
<dbReference type="GO" id="GO:0016301">
    <property type="term" value="F:kinase activity"/>
    <property type="evidence" value="ECO:0007669"/>
    <property type="project" value="UniProtKB-KW"/>
</dbReference>
<dbReference type="PANTHER" id="PTHR43095:SF5">
    <property type="entry name" value="XYLULOSE KINASE"/>
    <property type="match status" value="1"/>
</dbReference>
<evidence type="ECO:0000256" key="2">
    <source>
        <dbReference type="ARBA" id="ARBA00022679"/>
    </source>
</evidence>
<dbReference type="SUPFAM" id="SSF53067">
    <property type="entry name" value="Actin-like ATPase domain"/>
    <property type="match status" value="2"/>
</dbReference>
<accession>A0AB35HL81</accession>
<dbReference type="InterPro" id="IPR018484">
    <property type="entry name" value="FGGY_N"/>
</dbReference>
<protein>
    <submittedName>
        <fullName evidence="6">Xylulose kinase</fullName>
    </submittedName>
</protein>
<keyword evidence="2" id="KW-0808">Transferase</keyword>
<proteinExistence type="inferred from homology"/>
<dbReference type="CDD" id="cd07808">
    <property type="entry name" value="ASKHA_NBD_FGGY_EcXK-like"/>
    <property type="match status" value="1"/>
</dbReference>